<accession>F0XB51</accession>
<dbReference type="Gene3D" id="2.60.120.620">
    <property type="entry name" value="q2cbj1_9rhob like domain"/>
    <property type="match status" value="1"/>
</dbReference>
<organism evidence="9">
    <name type="scientific">Grosmannia clavigera (strain kw1407 / UAMH 11150)</name>
    <name type="common">Blue stain fungus</name>
    <name type="synonym">Graphiocladiella clavigera</name>
    <dbReference type="NCBI Taxonomy" id="655863"/>
    <lineage>
        <taxon>Eukaryota</taxon>
        <taxon>Fungi</taxon>
        <taxon>Dikarya</taxon>
        <taxon>Ascomycota</taxon>
        <taxon>Pezizomycotina</taxon>
        <taxon>Sordariomycetes</taxon>
        <taxon>Sordariomycetidae</taxon>
        <taxon>Ophiostomatales</taxon>
        <taxon>Ophiostomataceae</taxon>
        <taxon>Leptographium</taxon>
    </lineage>
</organism>
<evidence type="ECO:0000313" key="9">
    <source>
        <dbReference type="Proteomes" id="UP000007796"/>
    </source>
</evidence>
<keyword evidence="6" id="KW-0560">Oxidoreductase</keyword>
<dbReference type="STRING" id="655863.F0XB51"/>
<dbReference type="PANTHER" id="PTHR20883">
    <property type="entry name" value="PHYTANOYL-COA DIOXYGENASE DOMAIN CONTAINING 1"/>
    <property type="match status" value="1"/>
</dbReference>
<dbReference type="EMBL" id="GL629756">
    <property type="protein sequence ID" value="EFX04932.1"/>
    <property type="molecule type" value="Genomic_DNA"/>
</dbReference>
<dbReference type="eggNOG" id="ENOG502RUKM">
    <property type="taxonomic scope" value="Eukaryota"/>
</dbReference>
<gene>
    <name evidence="8" type="ORF">CMQ_5194</name>
</gene>
<evidence type="ECO:0000256" key="1">
    <source>
        <dbReference type="ARBA" id="ARBA00001962"/>
    </source>
</evidence>
<sequence>MSQTIVAPVQALTITAEPELSAVPEVPVFNNATATVDEVIQGLIMAGGVVIKNAVTAEDLAAIEKDTRPFLDADTEWNGEFFPKETRRVNGLAEKSAVFMNSIVRNKLYQEVCKTLLSSSHRSWLGDEQITSVSTPQLNNTIIFSIGPGARAQGLHRDDMIHHNVTHSMEPKDYKIGQDTGIGFFVGAKKTTKQNGATRFIPGSHLWDTDRRPQESQAVFAELNPGDGFIMLASCLHGGSANTTTDEERLVYSCFMTKGFLRQEENQYINNSREKLKTLYAEDMNMLKLIGYDLSAPFLGWVEGGHPLRKLYPEYAGNEDMY</sequence>
<dbReference type="RefSeq" id="XP_014174414.1">
    <property type="nucleotide sequence ID" value="XM_014318939.1"/>
</dbReference>
<dbReference type="HOGENOM" id="CLU_047725_0_1_1"/>
<dbReference type="AlphaFoldDB" id="F0XB51"/>
<dbReference type="Pfam" id="PF05721">
    <property type="entry name" value="PhyH"/>
    <property type="match status" value="1"/>
</dbReference>
<dbReference type="InParanoid" id="F0XB51"/>
<evidence type="ECO:0000256" key="4">
    <source>
        <dbReference type="ARBA" id="ARBA00022723"/>
    </source>
</evidence>
<dbReference type="OrthoDB" id="445007at2759"/>
<evidence type="ECO:0000256" key="5">
    <source>
        <dbReference type="ARBA" id="ARBA00022964"/>
    </source>
</evidence>
<comment type="cofactor">
    <cofactor evidence="1">
        <name>Fe cation</name>
        <dbReference type="ChEBI" id="CHEBI:24875"/>
    </cofactor>
</comment>
<proteinExistence type="inferred from homology"/>
<dbReference type="Proteomes" id="UP000007796">
    <property type="component" value="Unassembled WGS sequence"/>
</dbReference>
<dbReference type="SUPFAM" id="SSF51197">
    <property type="entry name" value="Clavaminate synthase-like"/>
    <property type="match status" value="1"/>
</dbReference>
<keyword evidence="9" id="KW-1185">Reference proteome</keyword>
<evidence type="ECO:0000256" key="7">
    <source>
        <dbReference type="ARBA" id="ARBA00023004"/>
    </source>
</evidence>
<comment type="similarity">
    <text evidence="2">Belongs to the PhyH family.</text>
</comment>
<evidence type="ECO:0000313" key="8">
    <source>
        <dbReference type="EMBL" id="EFX04932.1"/>
    </source>
</evidence>
<keyword evidence="4" id="KW-0479">Metal-binding</keyword>
<evidence type="ECO:0000256" key="3">
    <source>
        <dbReference type="ARBA" id="ARBA00011738"/>
    </source>
</evidence>
<dbReference type="FunCoup" id="F0XB51">
    <property type="interactions" value="13"/>
</dbReference>
<dbReference type="GO" id="GO:0051213">
    <property type="term" value="F:dioxygenase activity"/>
    <property type="evidence" value="ECO:0007669"/>
    <property type="project" value="UniProtKB-KW"/>
</dbReference>
<keyword evidence="5 8" id="KW-0223">Dioxygenase</keyword>
<reference evidence="8 9" key="1">
    <citation type="journal article" date="2011" name="Proc. Natl. Acad. Sci. U.S.A.">
        <title>Genome and transcriptome analyses of the mountain pine beetle-fungal symbiont Grosmannia clavigera, a lodgepole pine pathogen.</title>
        <authorList>
            <person name="DiGuistini S."/>
            <person name="Wang Y."/>
            <person name="Liao N.Y."/>
            <person name="Taylor G."/>
            <person name="Tanguay P."/>
            <person name="Feau N."/>
            <person name="Henrissat B."/>
            <person name="Chan S.K."/>
            <person name="Hesse-Orce U."/>
            <person name="Alamouti S.M."/>
            <person name="Tsui C.K.M."/>
            <person name="Docking R.T."/>
            <person name="Levasseur A."/>
            <person name="Haridas S."/>
            <person name="Robertson G."/>
            <person name="Birol I."/>
            <person name="Holt R.A."/>
            <person name="Marra M.A."/>
            <person name="Hamelin R.C."/>
            <person name="Hirst M."/>
            <person name="Jones S.J.M."/>
            <person name="Bohlmann J."/>
            <person name="Breuil C."/>
        </authorList>
    </citation>
    <scope>NUCLEOTIDE SEQUENCE [LARGE SCALE GENOMIC DNA]</scope>
    <source>
        <strain evidence="9">kw1407 / UAMH 11150</strain>
    </source>
</reference>
<protein>
    <submittedName>
        <fullName evidence="8">Phytanoyl-dioxygenase family protein</fullName>
    </submittedName>
</protein>
<dbReference type="GeneID" id="25978489"/>
<name>F0XB51_GROCL</name>
<dbReference type="PANTHER" id="PTHR20883:SF45">
    <property type="entry name" value="PHYTANOYL-COA DIOXYGENASE FAMILY PROTEIN"/>
    <property type="match status" value="1"/>
</dbReference>
<dbReference type="GO" id="GO:0046872">
    <property type="term" value="F:metal ion binding"/>
    <property type="evidence" value="ECO:0007669"/>
    <property type="project" value="UniProtKB-KW"/>
</dbReference>
<evidence type="ECO:0000256" key="2">
    <source>
        <dbReference type="ARBA" id="ARBA00005830"/>
    </source>
</evidence>
<dbReference type="InterPro" id="IPR008775">
    <property type="entry name" value="Phytyl_CoA_dOase-like"/>
</dbReference>
<keyword evidence="7" id="KW-0408">Iron</keyword>
<evidence type="ECO:0000256" key="6">
    <source>
        <dbReference type="ARBA" id="ARBA00023002"/>
    </source>
</evidence>
<comment type="subunit">
    <text evidence="3">Homodimer.</text>
</comment>